<dbReference type="EMBL" id="JAUHHV010000007">
    <property type="protein sequence ID" value="KAK1418004.1"/>
    <property type="molecule type" value="Genomic_DNA"/>
</dbReference>
<dbReference type="Proteomes" id="UP001229421">
    <property type="component" value="Unassembled WGS sequence"/>
</dbReference>
<evidence type="ECO:0000313" key="3">
    <source>
        <dbReference type="Proteomes" id="UP001229421"/>
    </source>
</evidence>
<protein>
    <recommendedName>
        <fullName evidence="4">Viral late gene transcription factor 3 zinc ribbon domain-containing protein</fullName>
    </recommendedName>
</protein>
<dbReference type="AlphaFoldDB" id="A0AAD8K8M4"/>
<accession>A0AAD8K8M4</accession>
<evidence type="ECO:0000256" key="1">
    <source>
        <dbReference type="SAM" id="Phobius"/>
    </source>
</evidence>
<name>A0AAD8K8M4_TARER</name>
<keyword evidence="1" id="KW-0472">Membrane</keyword>
<organism evidence="2 3">
    <name type="scientific">Tagetes erecta</name>
    <name type="common">African marigold</name>
    <dbReference type="NCBI Taxonomy" id="13708"/>
    <lineage>
        <taxon>Eukaryota</taxon>
        <taxon>Viridiplantae</taxon>
        <taxon>Streptophyta</taxon>
        <taxon>Embryophyta</taxon>
        <taxon>Tracheophyta</taxon>
        <taxon>Spermatophyta</taxon>
        <taxon>Magnoliopsida</taxon>
        <taxon>eudicotyledons</taxon>
        <taxon>Gunneridae</taxon>
        <taxon>Pentapetalae</taxon>
        <taxon>asterids</taxon>
        <taxon>campanulids</taxon>
        <taxon>Asterales</taxon>
        <taxon>Asteraceae</taxon>
        <taxon>Asteroideae</taxon>
        <taxon>Heliantheae alliance</taxon>
        <taxon>Tageteae</taxon>
        <taxon>Tagetes</taxon>
    </lineage>
</organism>
<evidence type="ECO:0000313" key="2">
    <source>
        <dbReference type="EMBL" id="KAK1418004.1"/>
    </source>
</evidence>
<keyword evidence="3" id="KW-1185">Reference proteome</keyword>
<keyword evidence="1" id="KW-0812">Transmembrane</keyword>
<comment type="caution">
    <text evidence="2">The sequence shown here is derived from an EMBL/GenBank/DDBJ whole genome shotgun (WGS) entry which is preliminary data.</text>
</comment>
<keyword evidence="1" id="KW-1133">Transmembrane helix</keyword>
<sequence length="123" mass="13830">MNSISIIVPNLHPPISYNSIYERSNQRHRFTTRRTRISAVDELSTVTFDPVAPQITWQIIVGSIAGVTPFVVAGIEFSKRIVAQKKCVECGGSGLVLIEKEYVRCPNCGGFLPWQSWRRFFSG</sequence>
<feature type="transmembrane region" description="Helical" evidence="1">
    <location>
        <begin position="55"/>
        <end position="75"/>
    </location>
</feature>
<proteinExistence type="predicted"/>
<dbReference type="PANTHER" id="PTHR36809:SF1">
    <property type="entry name" value="TRANSMEMBRANE PROTEIN"/>
    <property type="match status" value="1"/>
</dbReference>
<dbReference type="PANTHER" id="PTHR36809">
    <property type="entry name" value="TRANSMEMBRANE PROTEIN"/>
    <property type="match status" value="1"/>
</dbReference>
<reference evidence="2" key="1">
    <citation type="journal article" date="2023" name="bioRxiv">
        <title>Improved chromosome-level genome assembly for marigold (Tagetes erecta).</title>
        <authorList>
            <person name="Jiang F."/>
            <person name="Yuan L."/>
            <person name="Wang S."/>
            <person name="Wang H."/>
            <person name="Xu D."/>
            <person name="Wang A."/>
            <person name="Fan W."/>
        </authorList>
    </citation>
    <scope>NUCLEOTIDE SEQUENCE</scope>
    <source>
        <strain evidence="2">WSJ</strain>
        <tissue evidence="2">Leaf</tissue>
    </source>
</reference>
<gene>
    <name evidence="2" type="ORF">QVD17_27140</name>
</gene>
<evidence type="ECO:0008006" key="4">
    <source>
        <dbReference type="Google" id="ProtNLM"/>
    </source>
</evidence>